<keyword evidence="4" id="KW-1185">Reference proteome</keyword>
<keyword evidence="3" id="KW-0378">Hydrolase</keyword>
<dbReference type="Pfam" id="PF01541">
    <property type="entry name" value="GIY-YIG"/>
    <property type="match status" value="1"/>
</dbReference>
<proteinExistence type="inferred from homology"/>
<dbReference type="InterPro" id="IPR000305">
    <property type="entry name" value="GIY-YIG_endonuc"/>
</dbReference>
<feature type="domain" description="GIY-YIG" evidence="2">
    <location>
        <begin position="6"/>
        <end position="83"/>
    </location>
</feature>
<dbReference type="InterPro" id="IPR035901">
    <property type="entry name" value="GIY-YIG_endonuc_sf"/>
</dbReference>
<comment type="caution">
    <text evidence="3">The sequence shown here is derived from an EMBL/GenBank/DDBJ whole genome shotgun (WGS) entry which is preliminary data.</text>
</comment>
<dbReference type="Proteomes" id="UP001262754">
    <property type="component" value="Unassembled WGS sequence"/>
</dbReference>
<dbReference type="CDD" id="cd10448">
    <property type="entry name" value="GIY-YIG_unchar_3"/>
    <property type="match status" value="1"/>
</dbReference>
<evidence type="ECO:0000259" key="2">
    <source>
        <dbReference type="PROSITE" id="PS50164"/>
    </source>
</evidence>
<dbReference type="GO" id="GO:0004519">
    <property type="term" value="F:endonuclease activity"/>
    <property type="evidence" value="ECO:0007669"/>
    <property type="project" value="UniProtKB-KW"/>
</dbReference>
<dbReference type="EMBL" id="JAVDRL010000007">
    <property type="protein sequence ID" value="MDR6532084.1"/>
    <property type="molecule type" value="Genomic_DNA"/>
</dbReference>
<dbReference type="PROSITE" id="PS50164">
    <property type="entry name" value="GIY_YIG"/>
    <property type="match status" value="1"/>
</dbReference>
<evidence type="ECO:0000256" key="1">
    <source>
        <dbReference type="ARBA" id="ARBA00007435"/>
    </source>
</evidence>
<evidence type="ECO:0000313" key="3">
    <source>
        <dbReference type="EMBL" id="MDR6532084.1"/>
    </source>
</evidence>
<dbReference type="InterPro" id="IPR050190">
    <property type="entry name" value="UPF0213_domain"/>
</dbReference>
<comment type="similarity">
    <text evidence="1">Belongs to the UPF0213 family.</text>
</comment>
<dbReference type="PANTHER" id="PTHR34477:SF5">
    <property type="entry name" value="BSL5627 PROTEIN"/>
    <property type="match status" value="1"/>
</dbReference>
<dbReference type="SUPFAM" id="SSF82771">
    <property type="entry name" value="GIY-YIG endonuclease"/>
    <property type="match status" value="1"/>
</dbReference>
<organism evidence="3 4">
    <name type="scientific">Caulobacter rhizosphaerae</name>
    <dbReference type="NCBI Taxonomy" id="2010972"/>
    <lineage>
        <taxon>Bacteria</taxon>
        <taxon>Pseudomonadati</taxon>
        <taxon>Pseudomonadota</taxon>
        <taxon>Alphaproteobacteria</taxon>
        <taxon>Caulobacterales</taxon>
        <taxon>Caulobacteraceae</taxon>
        <taxon>Caulobacter</taxon>
    </lineage>
</organism>
<name>A0ABU1N0Z2_9CAUL</name>
<dbReference type="RefSeq" id="WP_056761125.1">
    <property type="nucleotide sequence ID" value="NZ_BMLD01000011.1"/>
</dbReference>
<accession>A0ABU1N0Z2</accession>
<reference evidence="3 4" key="1">
    <citation type="submission" date="2023-07" db="EMBL/GenBank/DDBJ databases">
        <title>Sorghum-associated microbial communities from plants grown in Nebraska, USA.</title>
        <authorList>
            <person name="Schachtman D."/>
        </authorList>
    </citation>
    <scope>NUCLEOTIDE SEQUENCE [LARGE SCALE GENOMIC DNA]</scope>
    <source>
        <strain evidence="3 4">DS2154</strain>
    </source>
</reference>
<keyword evidence="3" id="KW-0255">Endonuclease</keyword>
<dbReference type="PANTHER" id="PTHR34477">
    <property type="entry name" value="UPF0213 PROTEIN YHBQ"/>
    <property type="match status" value="1"/>
</dbReference>
<sequence length="108" mass="13056">MEERYPWIAVYILSDHYRGTLYIGVTSDLISRVIKHREGVFDGFTKQYGLHRLVWYETFGSMTEAIQREKTLKHWVRDWKINLIERDNPCWNDLFDPIVNWTPVPRQV</sequence>
<gene>
    <name evidence="3" type="ORF">J2800_002837</name>
</gene>
<evidence type="ECO:0000313" key="4">
    <source>
        <dbReference type="Proteomes" id="UP001262754"/>
    </source>
</evidence>
<protein>
    <submittedName>
        <fullName evidence="3">Endonuclease</fullName>
    </submittedName>
</protein>
<dbReference type="Gene3D" id="3.40.1440.10">
    <property type="entry name" value="GIY-YIG endonuclease"/>
    <property type="match status" value="1"/>
</dbReference>
<keyword evidence="3" id="KW-0540">Nuclease</keyword>